<dbReference type="InterPro" id="IPR017937">
    <property type="entry name" value="Thioredoxin_CS"/>
</dbReference>
<sequence>MKKNAIALIALIALIIWGVYDYQSKKEPSAYGNQIQETANLQEGISLGNKAPDFELQSLEGKKVKLSDYRGKKILVNFWATWCPPCRVEMPEIEKFYEEFKSKDVVVLAINLTQTEKSADDVPKFVHDYGLTFPVALDEKGNVIENYKVVAYPTSYIIDSQGIIQDKYQGAINYDIMKKSFSKIK</sequence>
<dbReference type="PANTHER" id="PTHR42852">
    <property type="entry name" value="THIOL:DISULFIDE INTERCHANGE PROTEIN DSBE"/>
    <property type="match status" value="1"/>
</dbReference>
<evidence type="ECO:0000259" key="2">
    <source>
        <dbReference type="PROSITE" id="PS51352"/>
    </source>
</evidence>
<dbReference type="InterPro" id="IPR013766">
    <property type="entry name" value="Thioredoxin_domain"/>
</dbReference>
<dbReference type="EMBL" id="JAQAGZ010000009">
    <property type="protein sequence ID" value="MCZ8513698.1"/>
    <property type="molecule type" value="Genomic_DNA"/>
</dbReference>
<dbReference type="InterPro" id="IPR036249">
    <property type="entry name" value="Thioredoxin-like_sf"/>
</dbReference>
<dbReference type="PANTHER" id="PTHR42852:SF1">
    <property type="entry name" value="THIOREDOXIN-LIKE PROTEIN YNEN"/>
    <property type="match status" value="1"/>
</dbReference>
<comment type="caution">
    <text evidence="3">The sequence shown here is derived from an EMBL/GenBank/DDBJ whole genome shotgun (WGS) entry which is preliminary data.</text>
</comment>
<dbReference type="Gene3D" id="3.40.30.10">
    <property type="entry name" value="Glutaredoxin"/>
    <property type="match status" value="1"/>
</dbReference>
<dbReference type="RefSeq" id="WP_269882222.1">
    <property type="nucleotide sequence ID" value="NZ_JAQAGZ010000009.1"/>
</dbReference>
<gene>
    <name evidence="3" type="ORF">O9H85_14900</name>
</gene>
<dbReference type="SUPFAM" id="SSF52833">
    <property type="entry name" value="Thioredoxin-like"/>
    <property type="match status" value="1"/>
</dbReference>
<protein>
    <submittedName>
        <fullName evidence="3">TlpA disulfide reductase family protein</fullName>
    </submittedName>
</protein>
<keyword evidence="1" id="KW-1015">Disulfide bond</keyword>
<proteinExistence type="predicted"/>
<dbReference type="Pfam" id="PF00578">
    <property type="entry name" value="AhpC-TSA"/>
    <property type="match status" value="1"/>
</dbReference>
<name>A0ABT4Q9Z5_9BACL</name>
<accession>A0ABT4Q9Z5</accession>
<organism evidence="3 4">
    <name type="scientific">Paenibacillus gyeongsangnamensis</name>
    <dbReference type="NCBI Taxonomy" id="3388067"/>
    <lineage>
        <taxon>Bacteria</taxon>
        <taxon>Bacillati</taxon>
        <taxon>Bacillota</taxon>
        <taxon>Bacilli</taxon>
        <taxon>Bacillales</taxon>
        <taxon>Paenibacillaceae</taxon>
        <taxon>Paenibacillus</taxon>
    </lineage>
</organism>
<dbReference type="InterPro" id="IPR000866">
    <property type="entry name" value="AhpC/TSA"/>
</dbReference>
<feature type="domain" description="Thioredoxin" evidence="2">
    <location>
        <begin position="45"/>
        <end position="185"/>
    </location>
</feature>
<evidence type="ECO:0000313" key="3">
    <source>
        <dbReference type="EMBL" id="MCZ8513698.1"/>
    </source>
</evidence>
<dbReference type="CDD" id="cd02966">
    <property type="entry name" value="TlpA_like_family"/>
    <property type="match status" value="1"/>
</dbReference>
<dbReference type="Proteomes" id="UP001527882">
    <property type="component" value="Unassembled WGS sequence"/>
</dbReference>
<evidence type="ECO:0000313" key="4">
    <source>
        <dbReference type="Proteomes" id="UP001527882"/>
    </source>
</evidence>
<reference evidence="3 4" key="1">
    <citation type="submission" date="2022-12" db="EMBL/GenBank/DDBJ databases">
        <title>Draft genome sequence of Paenibacillus sp. dW9.</title>
        <authorList>
            <person name="Choi E.-W."/>
            <person name="Kim D.-U."/>
        </authorList>
    </citation>
    <scope>NUCLEOTIDE SEQUENCE [LARGE SCALE GENOMIC DNA]</scope>
    <source>
        <strain evidence="4">dW9</strain>
    </source>
</reference>
<keyword evidence="4" id="KW-1185">Reference proteome</keyword>
<dbReference type="PROSITE" id="PS51352">
    <property type="entry name" value="THIOREDOXIN_2"/>
    <property type="match status" value="1"/>
</dbReference>
<evidence type="ECO:0000256" key="1">
    <source>
        <dbReference type="ARBA" id="ARBA00023157"/>
    </source>
</evidence>
<dbReference type="PROSITE" id="PS00194">
    <property type="entry name" value="THIOREDOXIN_1"/>
    <property type="match status" value="1"/>
</dbReference>
<dbReference type="InterPro" id="IPR050553">
    <property type="entry name" value="Thioredoxin_ResA/DsbE_sf"/>
</dbReference>